<keyword evidence="3 9" id="KW-0862">Zinc</keyword>
<name>A0A6P7SVL3_9MOLL</name>
<dbReference type="KEGG" id="osn:115216876"/>
<dbReference type="InterPro" id="IPR050234">
    <property type="entry name" value="Nuclear_hormone_rcpt_NR1"/>
</dbReference>
<dbReference type="GO" id="GO:0005634">
    <property type="term" value="C:nucleus"/>
    <property type="evidence" value="ECO:0007669"/>
    <property type="project" value="UniProtKB-SubCell"/>
</dbReference>
<dbReference type="SUPFAM" id="SSF57716">
    <property type="entry name" value="Glucocorticoid receptor-like (DNA-binding domain)"/>
    <property type="match status" value="1"/>
</dbReference>
<dbReference type="PRINTS" id="PR00398">
    <property type="entry name" value="STRDHORMONER"/>
</dbReference>
<evidence type="ECO:0000313" key="13">
    <source>
        <dbReference type="RefSeq" id="XP_029642283.2"/>
    </source>
</evidence>
<feature type="domain" description="NR LBD" evidence="11">
    <location>
        <begin position="203"/>
        <end position="441"/>
    </location>
</feature>
<dbReference type="Proteomes" id="UP000515154">
    <property type="component" value="Linkage group LG1"/>
</dbReference>
<gene>
    <name evidence="13" type="primary">LOC115216876</name>
</gene>
<dbReference type="GO" id="GO:0000122">
    <property type="term" value="P:negative regulation of transcription by RNA polymerase II"/>
    <property type="evidence" value="ECO:0007669"/>
    <property type="project" value="TreeGrafter"/>
</dbReference>
<dbReference type="GO" id="GO:0008270">
    <property type="term" value="F:zinc ion binding"/>
    <property type="evidence" value="ECO:0007669"/>
    <property type="project" value="UniProtKB-KW"/>
</dbReference>
<evidence type="ECO:0000259" key="10">
    <source>
        <dbReference type="PROSITE" id="PS51030"/>
    </source>
</evidence>
<sequence length="445" mass="50620">MTYLNLNQGHCLESNSESWGMEMLAHPGSTNGYVISRYHPHMCGGPSYVKHQHRSRTHHVEPDSSKILPGCKQLYTQELDVRCRICGDQASGFHYGVHSCEGCKGFFRRTLKKQLVYTPCKTGSQCRIDQITRNKCQYCRYQKCLNAGMSQDAVRFGRMPKAEREKLEADREEMHGSCGEKILELRALSDLIKAAFSDNFRGTCVYNHNTVRKRPSVTNPMEKQEIACFLGDMELLTSLDSGTFQQVFLAYQDMILPLLESSAKFVKKIPGFRSLPLTDQINLLKHGSFPVATLLMHTAVDQHGIQLFGRMRQFLVSRKLTNLCEEAQLLLTEHVALADKVNSFQLQLGEKALFCASILLQDVPGLHESHKIEQIQLDLLDALRLELKHNHPRQRLLFPKLLLLIPDLRQITENFGRHLQKGSFLSASKDSDVTPLLREIFDVGH</sequence>
<keyword evidence="12" id="KW-1185">Reference proteome</keyword>
<dbReference type="SMART" id="SM00399">
    <property type="entry name" value="ZnF_C4"/>
    <property type="match status" value="1"/>
</dbReference>
<dbReference type="GO" id="GO:0019216">
    <property type="term" value="P:regulation of lipid metabolic process"/>
    <property type="evidence" value="ECO:0007669"/>
    <property type="project" value="TreeGrafter"/>
</dbReference>
<evidence type="ECO:0000256" key="9">
    <source>
        <dbReference type="RuleBase" id="RU004334"/>
    </source>
</evidence>
<dbReference type="InterPro" id="IPR001723">
    <property type="entry name" value="Nuclear_hrmn_rcpt"/>
</dbReference>
<dbReference type="GO" id="GO:0004879">
    <property type="term" value="F:nuclear receptor activity"/>
    <property type="evidence" value="ECO:0007669"/>
    <property type="project" value="TreeGrafter"/>
</dbReference>
<accession>A0A6P7SVL3</accession>
<feature type="domain" description="Nuclear receptor" evidence="10">
    <location>
        <begin position="80"/>
        <end position="156"/>
    </location>
</feature>
<evidence type="ECO:0000256" key="2">
    <source>
        <dbReference type="ARBA" id="ARBA00022771"/>
    </source>
</evidence>
<evidence type="ECO:0000256" key="6">
    <source>
        <dbReference type="ARBA" id="ARBA00023163"/>
    </source>
</evidence>
<evidence type="ECO:0000256" key="1">
    <source>
        <dbReference type="ARBA" id="ARBA00022723"/>
    </source>
</evidence>
<dbReference type="PRINTS" id="PR00047">
    <property type="entry name" value="STROIDFINGER"/>
</dbReference>
<dbReference type="Gene3D" id="3.30.50.10">
    <property type="entry name" value="Erythroid Transcription Factor GATA-1, subunit A"/>
    <property type="match status" value="1"/>
</dbReference>
<keyword evidence="6 9" id="KW-0804">Transcription</keyword>
<evidence type="ECO:0000256" key="5">
    <source>
        <dbReference type="ARBA" id="ARBA00023125"/>
    </source>
</evidence>
<comment type="subcellular location">
    <subcellularLocation>
        <location evidence="9">Nucleus</location>
    </subcellularLocation>
</comment>
<dbReference type="PANTHER" id="PTHR24082:SF497">
    <property type="entry name" value="PEROXISOME PROLIFERATOR-ACTIVATED RECEPTOR GAMMA-LIKE"/>
    <property type="match status" value="1"/>
</dbReference>
<dbReference type="Pfam" id="PF00104">
    <property type="entry name" value="Hormone_recep"/>
    <property type="match status" value="1"/>
</dbReference>
<organism evidence="12 13">
    <name type="scientific">Octopus sinensis</name>
    <name type="common">East Asian common octopus</name>
    <dbReference type="NCBI Taxonomy" id="2607531"/>
    <lineage>
        <taxon>Eukaryota</taxon>
        <taxon>Metazoa</taxon>
        <taxon>Spiralia</taxon>
        <taxon>Lophotrochozoa</taxon>
        <taxon>Mollusca</taxon>
        <taxon>Cephalopoda</taxon>
        <taxon>Coleoidea</taxon>
        <taxon>Octopodiformes</taxon>
        <taxon>Octopoda</taxon>
        <taxon>Incirrata</taxon>
        <taxon>Octopodidae</taxon>
        <taxon>Octopus</taxon>
    </lineage>
</organism>
<dbReference type="SUPFAM" id="SSF48508">
    <property type="entry name" value="Nuclear receptor ligand-binding domain"/>
    <property type="match status" value="1"/>
</dbReference>
<protein>
    <submittedName>
        <fullName evidence="13">Peroxisome proliferator-activated receptor delta-like isoform X1</fullName>
    </submittedName>
</protein>
<evidence type="ECO:0000256" key="7">
    <source>
        <dbReference type="ARBA" id="ARBA00023170"/>
    </source>
</evidence>
<keyword evidence="7 9" id="KW-0675">Receptor</keyword>
<dbReference type="PANTHER" id="PTHR24082">
    <property type="entry name" value="NUCLEAR HORMONE RECEPTOR"/>
    <property type="match status" value="1"/>
</dbReference>
<keyword evidence="2 9" id="KW-0863">Zinc-finger</keyword>
<dbReference type="RefSeq" id="XP_029642283.2">
    <property type="nucleotide sequence ID" value="XM_029786423.2"/>
</dbReference>
<dbReference type="GO" id="GO:0000978">
    <property type="term" value="F:RNA polymerase II cis-regulatory region sequence-specific DNA binding"/>
    <property type="evidence" value="ECO:0007669"/>
    <property type="project" value="TreeGrafter"/>
</dbReference>
<dbReference type="Gene3D" id="1.10.565.10">
    <property type="entry name" value="Retinoid X Receptor"/>
    <property type="match status" value="1"/>
</dbReference>
<dbReference type="InterPro" id="IPR035500">
    <property type="entry name" value="NHR-like_dom_sf"/>
</dbReference>
<dbReference type="GO" id="GO:0045944">
    <property type="term" value="P:positive regulation of transcription by RNA polymerase II"/>
    <property type="evidence" value="ECO:0007669"/>
    <property type="project" value="TreeGrafter"/>
</dbReference>
<dbReference type="PROSITE" id="PS51843">
    <property type="entry name" value="NR_LBD"/>
    <property type="match status" value="1"/>
</dbReference>
<dbReference type="AlphaFoldDB" id="A0A6P7SVL3"/>
<dbReference type="InterPro" id="IPR001628">
    <property type="entry name" value="Znf_hrmn_rcpt"/>
</dbReference>
<comment type="similarity">
    <text evidence="9">Belongs to the nuclear hormone receptor family.</text>
</comment>
<dbReference type="GO" id="GO:0030154">
    <property type="term" value="P:cell differentiation"/>
    <property type="evidence" value="ECO:0007669"/>
    <property type="project" value="TreeGrafter"/>
</dbReference>
<dbReference type="InterPro" id="IPR000536">
    <property type="entry name" value="Nucl_hrmn_rcpt_lig-bd"/>
</dbReference>
<reference evidence="13" key="1">
    <citation type="submission" date="2025-08" db="UniProtKB">
        <authorList>
            <consortium name="RefSeq"/>
        </authorList>
    </citation>
    <scope>IDENTIFICATION</scope>
</reference>
<dbReference type="FunFam" id="3.30.50.10:FF:000056">
    <property type="entry name" value="Peroxisome proliferator-activated receptor gamma"/>
    <property type="match status" value="1"/>
</dbReference>
<dbReference type="GO" id="GO:0009755">
    <property type="term" value="P:hormone-mediated signaling pathway"/>
    <property type="evidence" value="ECO:0007669"/>
    <property type="project" value="TreeGrafter"/>
</dbReference>
<proteinExistence type="inferred from homology"/>
<dbReference type="Pfam" id="PF00105">
    <property type="entry name" value="zf-C4"/>
    <property type="match status" value="1"/>
</dbReference>
<dbReference type="PROSITE" id="PS00031">
    <property type="entry name" value="NUCLEAR_REC_DBD_1"/>
    <property type="match status" value="1"/>
</dbReference>
<dbReference type="SMART" id="SM00430">
    <property type="entry name" value="HOLI"/>
    <property type="match status" value="1"/>
</dbReference>
<keyword evidence="5 9" id="KW-0238">DNA-binding</keyword>
<keyword evidence="8 9" id="KW-0539">Nucleus</keyword>
<keyword evidence="4 9" id="KW-0805">Transcription regulation</keyword>
<dbReference type="PROSITE" id="PS51030">
    <property type="entry name" value="NUCLEAR_REC_DBD_2"/>
    <property type="match status" value="1"/>
</dbReference>
<evidence type="ECO:0000259" key="11">
    <source>
        <dbReference type="PROSITE" id="PS51843"/>
    </source>
</evidence>
<evidence type="ECO:0000256" key="3">
    <source>
        <dbReference type="ARBA" id="ARBA00022833"/>
    </source>
</evidence>
<evidence type="ECO:0000256" key="4">
    <source>
        <dbReference type="ARBA" id="ARBA00023015"/>
    </source>
</evidence>
<evidence type="ECO:0000256" key="8">
    <source>
        <dbReference type="ARBA" id="ARBA00023242"/>
    </source>
</evidence>
<dbReference type="InterPro" id="IPR013088">
    <property type="entry name" value="Znf_NHR/GATA"/>
</dbReference>
<keyword evidence="1 9" id="KW-0479">Metal-binding</keyword>
<evidence type="ECO:0000313" key="12">
    <source>
        <dbReference type="Proteomes" id="UP000515154"/>
    </source>
</evidence>